<organism evidence="3 4">
    <name type="scientific">Pocillopora meandrina</name>
    <dbReference type="NCBI Taxonomy" id="46732"/>
    <lineage>
        <taxon>Eukaryota</taxon>
        <taxon>Metazoa</taxon>
        <taxon>Cnidaria</taxon>
        <taxon>Anthozoa</taxon>
        <taxon>Hexacorallia</taxon>
        <taxon>Scleractinia</taxon>
        <taxon>Astrocoeniina</taxon>
        <taxon>Pocilloporidae</taxon>
        <taxon>Pocillopora</taxon>
    </lineage>
</organism>
<dbReference type="PROSITE" id="PS51450">
    <property type="entry name" value="LRR"/>
    <property type="match status" value="3"/>
</dbReference>
<name>A0AAU9VN76_9CNID</name>
<proteinExistence type="predicted"/>
<dbReference type="SUPFAM" id="SSF52058">
    <property type="entry name" value="L domain-like"/>
    <property type="match status" value="1"/>
</dbReference>
<dbReference type="Gene3D" id="3.80.10.10">
    <property type="entry name" value="Ribonuclease Inhibitor"/>
    <property type="match status" value="1"/>
</dbReference>
<dbReference type="PANTHER" id="PTHR18849">
    <property type="entry name" value="LEUCINE RICH REPEAT PROTEIN"/>
    <property type="match status" value="1"/>
</dbReference>
<reference evidence="3 4" key="1">
    <citation type="submission" date="2022-05" db="EMBL/GenBank/DDBJ databases">
        <authorList>
            <consortium name="Genoscope - CEA"/>
            <person name="William W."/>
        </authorList>
    </citation>
    <scope>NUCLEOTIDE SEQUENCE [LARGE SCALE GENOMIC DNA]</scope>
</reference>
<keyword evidence="4" id="KW-1185">Reference proteome</keyword>
<dbReference type="InterPro" id="IPR001611">
    <property type="entry name" value="Leu-rich_rpt"/>
</dbReference>
<keyword evidence="2" id="KW-0677">Repeat</keyword>
<dbReference type="InterPro" id="IPR032675">
    <property type="entry name" value="LRR_dom_sf"/>
</dbReference>
<keyword evidence="1" id="KW-0433">Leucine-rich repeat</keyword>
<dbReference type="PANTHER" id="PTHR18849:SF8">
    <property type="entry name" value="LEUCINE-RICH REPEAT-CONTAINING PROTEIN 61"/>
    <property type="match status" value="1"/>
</dbReference>
<evidence type="ECO:0000256" key="1">
    <source>
        <dbReference type="ARBA" id="ARBA00022614"/>
    </source>
</evidence>
<dbReference type="GO" id="GO:0005737">
    <property type="term" value="C:cytoplasm"/>
    <property type="evidence" value="ECO:0007669"/>
    <property type="project" value="TreeGrafter"/>
</dbReference>
<evidence type="ECO:0000313" key="4">
    <source>
        <dbReference type="Proteomes" id="UP001159428"/>
    </source>
</evidence>
<accession>A0AAU9VN76</accession>
<protein>
    <submittedName>
        <fullName evidence="3">Uncharacterized protein</fullName>
    </submittedName>
</protein>
<gene>
    <name evidence="3" type="ORF">PMEA_00010788</name>
</gene>
<dbReference type="AlphaFoldDB" id="A0AAU9VN76"/>
<dbReference type="Proteomes" id="UP001159428">
    <property type="component" value="Unassembled WGS sequence"/>
</dbReference>
<evidence type="ECO:0000313" key="3">
    <source>
        <dbReference type="EMBL" id="CAH3034535.1"/>
    </source>
</evidence>
<comment type="caution">
    <text evidence="3">The sequence shown here is derived from an EMBL/GenBank/DDBJ whole genome shotgun (WGS) entry which is preliminary data.</text>
</comment>
<dbReference type="GO" id="GO:0036158">
    <property type="term" value="P:outer dynein arm assembly"/>
    <property type="evidence" value="ECO:0007669"/>
    <property type="project" value="TreeGrafter"/>
</dbReference>
<dbReference type="Pfam" id="PF14580">
    <property type="entry name" value="LRR_9"/>
    <property type="match status" value="1"/>
</dbReference>
<evidence type="ECO:0000256" key="2">
    <source>
        <dbReference type="ARBA" id="ARBA00022737"/>
    </source>
</evidence>
<dbReference type="EMBL" id="CALNXJ010000002">
    <property type="protein sequence ID" value="CAH3034535.1"/>
    <property type="molecule type" value="Genomic_DNA"/>
</dbReference>
<sequence>MKNIFGSEGIARFHNIILCCTTQVVSLFCKIWGPHSGICNLFTYFFCSKSSVLTSHLLKSRTGEFDLESISFLDLSGMGLQDISCIGDCMGLLHLDISDNSLSDLSHLSELKLLETLNVSCNKLSSLDGIEELSNISSLNLSGNMITSVNSLSCLTKLEHLRVLRLHDSVQGFSNPVCASQENYKKVVCKLLPKLRTLDGERVSGKGADLYEMCDELDAILRDNDLQTEHGVALKTIPWNTDKLLSLPNTSMQDKSVEEAEKGFSDVMLQCKKINEDAEKAIRNAKEALWNP</sequence>